<feature type="region of interest" description="Disordered" evidence="1">
    <location>
        <begin position="262"/>
        <end position="287"/>
    </location>
</feature>
<feature type="compositionally biased region" description="Polar residues" evidence="1">
    <location>
        <begin position="271"/>
        <end position="280"/>
    </location>
</feature>
<feature type="compositionally biased region" description="Low complexity" evidence="1">
    <location>
        <begin position="142"/>
        <end position="161"/>
    </location>
</feature>
<feature type="compositionally biased region" description="Low complexity" evidence="1">
    <location>
        <begin position="73"/>
        <end position="92"/>
    </location>
</feature>
<accession>R9P2Y5</accession>
<proteinExistence type="predicted"/>
<feature type="compositionally biased region" description="Polar residues" evidence="1">
    <location>
        <begin position="328"/>
        <end position="354"/>
    </location>
</feature>
<feature type="region of interest" description="Disordered" evidence="1">
    <location>
        <begin position="543"/>
        <end position="578"/>
    </location>
</feature>
<feature type="region of interest" description="Disordered" evidence="1">
    <location>
        <begin position="307"/>
        <end position="421"/>
    </location>
</feature>
<evidence type="ECO:0000313" key="2">
    <source>
        <dbReference type="EMBL" id="GAC95788.1"/>
    </source>
</evidence>
<keyword evidence="3" id="KW-1185">Reference proteome</keyword>
<dbReference type="GeneID" id="24108654"/>
<dbReference type="EMBL" id="DF238797">
    <property type="protein sequence ID" value="GAC95788.1"/>
    <property type="molecule type" value="Genomic_DNA"/>
</dbReference>
<protein>
    <submittedName>
        <fullName evidence="2">Uncharacterized protein</fullName>
    </submittedName>
</protein>
<dbReference type="HOGENOM" id="CLU_445619_0_0_1"/>
<dbReference type="OrthoDB" id="3367070at2759"/>
<feature type="compositionally biased region" description="Polar residues" evidence="1">
    <location>
        <begin position="176"/>
        <end position="190"/>
    </location>
</feature>
<feature type="compositionally biased region" description="Polar residues" evidence="1">
    <location>
        <begin position="369"/>
        <end position="379"/>
    </location>
</feature>
<dbReference type="eggNOG" id="ENOG502SENF">
    <property type="taxonomic scope" value="Eukaryota"/>
</dbReference>
<evidence type="ECO:0000256" key="1">
    <source>
        <dbReference type="SAM" id="MobiDB-lite"/>
    </source>
</evidence>
<organism evidence="2 3">
    <name type="scientific">Pseudozyma hubeiensis (strain SY62)</name>
    <name type="common">Yeast</name>
    <dbReference type="NCBI Taxonomy" id="1305764"/>
    <lineage>
        <taxon>Eukaryota</taxon>
        <taxon>Fungi</taxon>
        <taxon>Dikarya</taxon>
        <taxon>Basidiomycota</taxon>
        <taxon>Ustilaginomycotina</taxon>
        <taxon>Ustilaginomycetes</taxon>
        <taxon>Ustilaginales</taxon>
        <taxon>Ustilaginaceae</taxon>
        <taxon>Pseudozyma</taxon>
    </lineage>
</organism>
<feature type="compositionally biased region" description="Polar residues" evidence="1">
    <location>
        <begin position="95"/>
        <end position="111"/>
    </location>
</feature>
<sequence length="633" mass="67621">MKAILSNFGRRVDINRQHEPKDAAYNLKSATTSTSANGLHFHQSYSSFGTTGGGIGDAPTDHRAIINLDISSSQGYSNFSSSSPRSSPSARASAEKSNLNEQFSHGSTSATRAPAHPPSSYRHPSRHDGGAQTGSRGLVRKLSSSSGRASLQSTSSTSAQSEHPSKASKDRANLRGVTTRSRNGATSYATPPTPLPSSDRDLNHSVANADISIMTSSELAQRLNELAVANADGLLSEDEYRTLRQAVFDKMMMTDKQALAIPTDSGRTGYGLSNQEQSRNAAPADRIPGGTVFLSADLLSADAERSKSSLGHHASSIRSGRSAKSSSFQNVTNFFRGNSSNSKAMHPQTSQDSHSSQDRAAPSLRDSEGASSQHSSGDGNSRRALSFRTQHSSAARSSSRMSTLGRLRAGSHARREQAEYATRELEDTFSAQRTARSLRAVSIYDAGSTDLSKSGVAVHNRSPTSLRAEIAPTTMFGAEYVDKTTQEIRAEIGVVQTEGNRMLETFAALEDALLAKQTSLDALSVSNVLERVRAANPLACATGLDDADRHGKGARHQRPPPPSSYRMPRSADTANGSNNHISVEASVSEDVAVLHAKLTSIYTQKAAVVKRYQDRLAFLASKLRSATIREGLK</sequence>
<feature type="compositionally biased region" description="Basic and acidic residues" evidence="1">
    <location>
        <begin position="163"/>
        <end position="173"/>
    </location>
</feature>
<dbReference type="AlphaFoldDB" id="R9P2Y5"/>
<feature type="compositionally biased region" description="Low complexity" evidence="1">
    <location>
        <begin position="392"/>
        <end position="402"/>
    </location>
</feature>
<feature type="region of interest" description="Disordered" evidence="1">
    <location>
        <begin position="73"/>
        <end position="201"/>
    </location>
</feature>
<gene>
    <name evidence="2" type="ORF">PHSY_003364</name>
</gene>
<dbReference type="RefSeq" id="XP_012189375.1">
    <property type="nucleotide sequence ID" value="XM_012333985.1"/>
</dbReference>
<reference evidence="3" key="1">
    <citation type="journal article" date="2013" name="Genome Announc.">
        <title>Draft genome sequence of the basidiomycetous yeast-like fungus Pseudozyma hubeiensis SY62, which produces an abundant amount of the biosurfactant mannosylerythritol lipids.</title>
        <authorList>
            <person name="Konishi M."/>
            <person name="Hatada Y."/>
            <person name="Horiuchi J."/>
        </authorList>
    </citation>
    <scope>NUCLEOTIDE SEQUENCE [LARGE SCALE GENOMIC DNA]</scope>
    <source>
        <strain evidence="3">SY62</strain>
    </source>
</reference>
<dbReference type="STRING" id="1305764.R9P2Y5"/>
<feature type="compositionally biased region" description="Low complexity" evidence="1">
    <location>
        <begin position="314"/>
        <end position="327"/>
    </location>
</feature>
<name>R9P2Y5_PSEHS</name>
<evidence type="ECO:0000313" key="3">
    <source>
        <dbReference type="Proteomes" id="UP000014071"/>
    </source>
</evidence>
<dbReference type="Proteomes" id="UP000014071">
    <property type="component" value="Unassembled WGS sequence"/>
</dbReference>